<feature type="domain" description="Histidine kinase/HSP90-like ATPase" evidence="1">
    <location>
        <begin position="41"/>
        <end position="133"/>
    </location>
</feature>
<name>A0A2N5C5W0_9BURK</name>
<evidence type="ECO:0000313" key="3">
    <source>
        <dbReference type="Proteomes" id="UP000234341"/>
    </source>
</evidence>
<dbReference type="Proteomes" id="UP000234341">
    <property type="component" value="Unassembled WGS sequence"/>
</dbReference>
<dbReference type="SUPFAM" id="SSF55874">
    <property type="entry name" value="ATPase domain of HSP90 chaperone/DNA topoisomerase II/histidine kinase"/>
    <property type="match status" value="1"/>
</dbReference>
<dbReference type="InterPro" id="IPR003594">
    <property type="entry name" value="HATPase_dom"/>
</dbReference>
<dbReference type="Pfam" id="PF02518">
    <property type="entry name" value="HATPase_c"/>
    <property type="match status" value="1"/>
</dbReference>
<dbReference type="RefSeq" id="WP_101684327.1">
    <property type="nucleotide sequence ID" value="NZ_PJRP01000016.1"/>
</dbReference>
<dbReference type="CDD" id="cd16934">
    <property type="entry name" value="HATPase_RsbT-like"/>
    <property type="match status" value="1"/>
</dbReference>
<gene>
    <name evidence="2" type="ORF">CYJ10_25990</name>
</gene>
<sequence>MTTELAPTGSAQIRDERDIVQARAVVRTLTAQLKFSLVEQTKMITAASELARNTMVYGGGGEMRWETLNEGIRRGLRLHFEDHGPGIPDVDQALVDGWTTGSGLGMGLSGTRRLVNEFEIRTQVGEGTCVSVTRWK</sequence>
<evidence type="ECO:0000313" key="2">
    <source>
        <dbReference type="EMBL" id="PLP97614.1"/>
    </source>
</evidence>
<dbReference type="InterPro" id="IPR036890">
    <property type="entry name" value="HATPase_C_sf"/>
</dbReference>
<reference evidence="2 3" key="1">
    <citation type="submission" date="2017-12" db="EMBL/GenBank/DDBJ databases">
        <title>Genome sequence of the active heterotrophic nitrifier-denitrifier, Cupriavidus pauculus UM1.</title>
        <authorList>
            <person name="Putonti C."/>
            <person name="Castignetti D."/>
        </authorList>
    </citation>
    <scope>NUCLEOTIDE SEQUENCE [LARGE SCALE GENOMIC DNA]</scope>
    <source>
        <strain evidence="2 3">UM1</strain>
    </source>
</reference>
<protein>
    <submittedName>
        <fullName evidence="2">Anti-sigma regulatory factor</fullName>
    </submittedName>
</protein>
<proteinExistence type="predicted"/>
<dbReference type="EMBL" id="PJRP01000016">
    <property type="protein sequence ID" value="PLP97614.1"/>
    <property type="molecule type" value="Genomic_DNA"/>
</dbReference>
<accession>A0A2N5C5W0</accession>
<comment type="caution">
    <text evidence="2">The sequence shown here is derived from an EMBL/GenBank/DDBJ whole genome shotgun (WGS) entry which is preliminary data.</text>
</comment>
<dbReference type="OrthoDB" id="5769716at2"/>
<dbReference type="Gene3D" id="3.30.565.10">
    <property type="entry name" value="Histidine kinase-like ATPase, C-terminal domain"/>
    <property type="match status" value="1"/>
</dbReference>
<dbReference type="AlphaFoldDB" id="A0A2N5C5W0"/>
<dbReference type="STRING" id="82633.GCA_000974605_04869"/>
<organism evidence="2 3">
    <name type="scientific">Cupriavidus pauculus</name>
    <dbReference type="NCBI Taxonomy" id="82633"/>
    <lineage>
        <taxon>Bacteria</taxon>
        <taxon>Pseudomonadati</taxon>
        <taxon>Pseudomonadota</taxon>
        <taxon>Betaproteobacteria</taxon>
        <taxon>Burkholderiales</taxon>
        <taxon>Burkholderiaceae</taxon>
        <taxon>Cupriavidus</taxon>
    </lineage>
</organism>
<evidence type="ECO:0000259" key="1">
    <source>
        <dbReference type="Pfam" id="PF02518"/>
    </source>
</evidence>